<gene>
    <name evidence="2" type="ORF">NEMVEDRAFT_v1g243099</name>
</gene>
<sequence length="105" mass="12251">MAFKLIIAVMLVFVVSSQARRTEQRNRFNSVGVTPIYTWITYEGRRLYCPDYTEVDITQQEACNCPFLGCMRQHECLAGRAHCWLNNDNYDQNNMVDSDCDCRIL</sequence>
<feature type="signal peptide" evidence="1">
    <location>
        <begin position="1"/>
        <end position="19"/>
    </location>
</feature>
<accession>A7S607</accession>
<evidence type="ECO:0000313" key="2">
    <source>
        <dbReference type="EMBL" id="EDO40852.1"/>
    </source>
</evidence>
<dbReference type="EMBL" id="DS469585">
    <property type="protein sequence ID" value="EDO40852.1"/>
    <property type="molecule type" value="Genomic_DNA"/>
</dbReference>
<keyword evidence="3" id="KW-1185">Reference proteome</keyword>
<name>A7S607_NEMVE</name>
<reference evidence="2 3" key="1">
    <citation type="journal article" date="2007" name="Science">
        <title>Sea anemone genome reveals ancestral eumetazoan gene repertoire and genomic organization.</title>
        <authorList>
            <person name="Putnam N.H."/>
            <person name="Srivastava M."/>
            <person name="Hellsten U."/>
            <person name="Dirks B."/>
            <person name="Chapman J."/>
            <person name="Salamov A."/>
            <person name="Terry A."/>
            <person name="Shapiro H."/>
            <person name="Lindquist E."/>
            <person name="Kapitonov V.V."/>
            <person name="Jurka J."/>
            <person name="Genikhovich G."/>
            <person name="Grigoriev I.V."/>
            <person name="Lucas S.M."/>
            <person name="Steele R.E."/>
            <person name="Finnerty J.R."/>
            <person name="Technau U."/>
            <person name="Martindale M.Q."/>
            <person name="Rokhsar D.S."/>
        </authorList>
    </citation>
    <scope>NUCLEOTIDE SEQUENCE [LARGE SCALE GENOMIC DNA]</scope>
    <source>
        <strain evidence="3">CH2 X CH6</strain>
    </source>
</reference>
<evidence type="ECO:0000256" key="1">
    <source>
        <dbReference type="SAM" id="SignalP"/>
    </source>
</evidence>
<feature type="chain" id="PRO_5002715060" evidence="1">
    <location>
        <begin position="20"/>
        <end position="105"/>
    </location>
</feature>
<proteinExistence type="predicted"/>
<dbReference type="InParanoid" id="A7S607"/>
<keyword evidence="1" id="KW-0732">Signal</keyword>
<dbReference type="AlphaFoldDB" id="A7S607"/>
<organism evidence="2 3">
    <name type="scientific">Nematostella vectensis</name>
    <name type="common">Starlet sea anemone</name>
    <dbReference type="NCBI Taxonomy" id="45351"/>
    <lineage>
        <taxon>Eukaryota</taxon>
        <taxon>Metazoa</taxon>
        <taxon>Cnidaria</taxon>
        <taxon>Anthozoa</taxon>
        <taxon>Hexacorallia</taxon>
        <taxon>Actiniaria</taxon>
        <taxon>Edwardsiidae</taxon>
        <taxon>Nematostella</taxon>
    </lineage>
</organism>
<dbReference type="Proteomes" id="UP000001593">
    <property type="component" value="Unassembled WGS sequence"/>
</dbReference>
<protein>
    <submittedName>
        <fullName evidence="2">Uncharacterized protein</fullName>
    </submittedName>
</protein>
<dbReference type="HOGENOM" id="CLU_2239782_0_0_1"/>
<evidence type="ECO:0000313" key="3">
    <source>
        <dbReference type="Proteomes" id="UP000001593"/>
    </source>
</evidence>